<gene>
    <name evidence="2" type="ORF">AOQ84DRAFT_357780</name>
</gene>
<organism evidence="2 3">
    <name type="scientific">Glonium stellatum</name>
    <dbReference type="NCBI Taxonomy" id="574774"/>
    <lineage>
        <taxon>Eukaryota</taxon>
        <taxon>Fungi</taxon>
        <taxon>Dikarya</taxon>
        <taxon>Ascomycota</taxon>
        <taxon>Pezizomycotina</taxon>
        <taxon>Dothideomycetes</taxon>
        <taxon>Pleosporomycetidae</taxon>
        <taxon>Gloniales</taxon>
        <taxon>Gloniaceae</taxon>
        <taxon>Glonium</taxon>
    </lineage>
</organism>
<proteinExistence type="predicted"/>
<dbReference type="AlphaFoldDB" id="A0A8E2EN31"/>
<sequence length="86" mass="9272">MLDTHQNIPGVLLAGCHETQFNVKVAPGGQDPWTWAILGAVEGMDMPTYQQLFDDARARIESELADGTTRQGGYLGPSLDPAHPVP</sequence>
<dbReference type="EMBL" id="KV751093">
    <property type="protein sequence ID" value="OCL01656.1"/>
    <property type="molecule type" value="Genomic_DNA"/>
</dbReference>
<accession>A0A8E2EN31</accession>
<name>A0A8E2EN31_9PEZI</name>
<dbReference type="OrthoDB" id="4332097at2759"/>
<dbReference type="Proteomes" id="UP000250140">
    <property type="component" value="Unassembled WGS sequence"/>
</dbReference>
<reference evidence="2 3" key="1">
    <citation type="journal article" date="2016" name="Nat. Commun.">
        <title>Ectomycorrhizal ecology is imprinted in the genome of the dominant symbiotic fungus Cenococcum geophilum.</title>
        <authorList>
            <consortium name="DOE Joint Genome Institute"/>
            <person name="Peter M."/>
            <person name="Kohler A."/>
            <person name="Ohm R.A."/>
            <person name="Kuo A."/>
            <person name="Krutzmann J."/>
            <person name="Morin E."/>
            <person name="Arend M."/>
            <person name="Barry K.W."/>
            <person name="Binder M."/>
            <person name="Choi C."/>
            <person name="Clum A."/>
            <person name="Copeland A."/>
            <person name="Grisel N."/>
            <person name="Haridas S."/>
            <person name="Kipfer T."/>
            <person name="LaButti K."/>
            <person name="Lindquist E."/>
            <person name="Lipzen A."/>
            <person name="Maire R."/>
            <person name="Meier B."/>
            <person name="Mihaltcheva S."/>
            <person name="Molinier V."/>
            <person name="Murat C."/>
            <person name="Poggeler S."/>
            <person name="Quandt C.A."/>
            <person name="Sperisen C."/>
            <person name="Tritt A."/>
            <person name="Tisserant E."/>
            <person name="Crous P.W."/>
            <person name="Henrissat B."/>
            <person name="Nehls U."/>
            <person name="Egli S."/>
            <person name="Spatafora J.W."/>
            <person name="Grigoriev I.V."/>
            <person name="Martin F.M."/>
        </authorList>
    </citation>
    <scope>NUCLEOTIDE SEQUENCE [LARGE SCALE GENOMIC DNA]</scope>
    <source>
        <strain evidence="2 3">CBS 207.34</strain>
    </source>
</reference>
<evidence type="ECO:0000313" key="2">
    <source>
        <dbReference type="EMBL" id="OCL01656.1"/>
    </source>
</evidence>
<keyword evidence="3" id="KW-1185">Reference proteome</keyword>
<feature type="region of interest" description="Disordered" evidence="1">
    <location>
        <begin position="64"/>
        <end position="86"/>
    </location>
</feature>
<protein>
    <submittedName>
        <fullName evidence="2">Uncharacterized protein</fullName>
    </submittedName>
</protein>
<evidence type="ECO:0000313" key="3">
    <source>
        <dbReference type="Proteomes" id="UP000250140"/>
    </source>
</evidence>
<evidence type="ECO:0000256" key="1">
    <source>
        <dbReference type="SAM" id="MobiDB-lite"/>
    </source>
</evidence>